<evidence type="ECO:0000256" key="6">
    <source>
        <dbReference type="ARBA" id="ARBA00022679"/>
    </source>
</evidence>
<dbReference type="STRING" id="28066.RF819_08380"/>
<dbReference type="SUPFAM" id="SSF52172">
    <property type="entry name" value="CheY-like"/>
    <property type="match status" value="2"/>
</dbReference>
<dbReference type="PANTHER" id="PTHR45339">
    <property type="entry name" value="HYBRID SIGNAL TRANSDUCTION HISTIDINE KINASE J"/>
    <property type="match status" value="1"/>
</dbReference>
<accession>A0A1T1ARP8</accession>
<organism evidence="28 29">
    <name type="scientific">Rhodoferax fermentans</name>
    <dbReference type="NCBI Taxonomy" id="28066"/>
    <lineage>
        <taxon>Bacteria</taxon>
        <taxon>Pseudomonadati</taxon>
        <taxon>Pseudomonadota</taxon>
        <taxon>Betaproteobacteria</taxon>
        <taxon>Burkholderiales</taxon>
        <taxon>Comamonadaceae</taxon>
        <taxon>Rhodoferax</taxon>
    </lineage>
</organism>
<dbReference type="SUPFAM" id="SSF47384">
    <property type="entry name" value="Homodimeric domain of signal transducing histidine kinase"/>
    <property type="match status" value="1"/>
</dbReference>
<dbReference type="PROSITE" id="PS50110">
    <property type="entry name" value="RESPONSE_REGULATORY"/>
    <property type="match status" value="2"/>
</dbReference>
<keyword evidence="5 20" id="KW-0597">Phosphoprotein</keyword>
<evidence type="ECO:0000256" key="2">
    <source>
        <dbReference type="ARBA" id="ARBA00004651"/>
    </source>
</evidence>
<feature type="domain" description="PAC" evidence="26">
    <location>
        <begin position="568"/>
        <end position="620"/>
    </location>
</feature>
<dbReference type="InterPro" id="IPR000014">
    <property type="entry name" value="PAS"/>
</dbReference>
<dbReference type="PANTHER" id="PTHR45339:SF1">
    <property type="entry name" value="HYBRID SIGNAL TRANSDUCTION HISTIDINE KINASE J"/>
    <property type="match status" value="1"/>
</dbReference>
<evidence type="ECO:0000256" key="7">
    <source>
        <dbReference type="ARBA" id="ARBA00022692"/>
    </source>
</evidence>
<evidence type="ECO:0000259" key="26">
    <source>
        <dbReference type="PROSITE" id="PS50113"/>
    </source>
</evidence>
<dbReference type="OrthoDB" id="5290456at2"/>
<reference evidence="28 29" key="1">
    <citation type="submission" date="2017-01" db="EMBL/GenBank/DDBJ databases">
        <title>Genome sequencing of Rhodoferax fermentans JCM 7819.</title>
        <authorList>
            <person name="Kim Y.J."/>
            <person name="Farh M.E.-A."/>
            <person name="Yang D.-C."/>
        </authorList>
    </citation>
    <scope>NUCLEOTIDE SEQUENCE [LARGE SCALE GENOMIC DNA]</scope>
    <source>
        <strain evidence="28 29">JCM 7819</strain>
    </source>
</reference>
<evidence type="ECO:0000256" key="18">
    <source>
        <dbReference type="ARBA" id="ARBA00070152"/>
    </source>
</evidence>
<feature type="modified residue" description="4-aspartylphosphate" evidence="20">
    <location>
        <position position="1056"/>
    </location>
</feature>
<keyword evidence="8" id="KW-0732">Signal</keyword>
<evidence type="ECO:0000259" key="24">
    <source>
        <dbReference type="PROSITE" id="PS50110"/>
    </source>
</evidence>
<feature type="domain" description="Response regulatory" evidence="24">
    <location>
        <begin position="1153"/>
        <end position="1274"/>
    </location>
</feature>
<dbReference type="Gene3D" id="1.20.120.160">
    <property type="entry name" value="HPT domain"/>
    <property type="match status" value="1"/>
</dbReference>
<keyword evidence="15 22" id="KW-0472">Membrane</keyword>
<dbReference type="InterPro" id="IPR003594">
    <property type="entry name" value="HATPase_dom"/>
</dbReference>
<evidence type="ECO:0000259" key="25">
    <source>
        <dbReference type="PROSITE" id="PS50112"/>
    </source>
</evidence>
<sequence length="1498" mass="164428">MGSALMKRNKLLLLLVAGLATLYVAIAVLQVRQTDSLQRVMLRNDREALWTFLQLESEYLRFSNALDLRQLDPQNLPADSLQLRFDIFVSRVNALDGTGMRELIGDAASFDEAKTLIRQFVQHADAVLSRSPANTAKALPALRRELDTLKTPIRELSIRAGQTSALLVDARTKEIKTQLQVSAALTAFLCVLTLLFALAMLRQHRRRIAAQALNLQGQMALASLTARQEKDAALRVVQDELQEITEALPLAIFRARRDPAGHLVLTYLSHQIEALWGETAQAMLDDVSLFIRRGHPEDMRALKRCIDASADTMAPCSQDMRIQHAPDQWHWVNLAASPKRQDDGSILWTGFIQSIDALKQRDDKVQEVLAQQTVLFDNIPSGLVFSADGLIRQINTGFAGMVGAPPADLINHSAAFLFGSREAQDAFNARVVPQLNEGLRVVEEGVYHRFDGTPFHARLAGRRVTVRGFDRATIWVVEDISERQQMASQLANQARFQSALIDTIPYPVFYKGADTRFLGVNRAYEEYMGIQRESLLGKRVLDLDYLPEADRTTYQAEDEATIAQCSRVQREMLIPFADGRLHETLYFVAGFADANGTPAGLVGTFVDMAEQKAAERAITEAAQEQKVIFEAVSLGVLLTVQRQIKRCNSAMETMFGYAPGALLGQSTEVLYSDSSAFEQIGQLAYAAIEQGELAFYEAQYRRNDGSLFWASVHGRALDMAHPDWGCVWVFEDITPKKLAAQELQRAKEAADAASLAKGNFLANMSHEIRTPMNAIIGMSHLALKTELTPRQHDYVSKIQQAGQQLLGIINDILDFSKVEAGMLTVEQIPFELDKVLQNVATVIVDRASAKGLEIICDVAADVPQNLIGDPLRLGQVLINYANNAIKFTEHGDISIVVRLADGASTPGLLRFEVRDTGIGLTQEQIGRLFQSFQQADSSTTRKYGGTGLGLAISKNLAELMGGTVGVDSTPDVGSTFWFTARLGLGEAKPRLHLSRLDLQRQRILVVDDNEHAAHVLSDLLGSFGFVVETVLSGAAAIEYVTQEASHQQGFDFVLLDWQMPGMDGVETARRIQNLGLATLPHLVIVTAYGREEVIRSAHDVGIDDILVKPVGASLLFDTMLRLLGHHTNQAGLTPAAHDSAALDAQPAPLRGARLLVVEDNELNQQIALELLGDAGFAVDLAGDGQIALTMLAQMQQVGSPYDLVLMDMQMPVMDGLQATLEIRKNPSHADLPVVAMTANAMEDDRQRCLAAGMNDFVTKPIEPLDLWRALVRWIRPREGLGQPVTQQRQTWTPTAEDEDLPPQIPGIDLRLGLRHTMGKKPLYLSLLRRFVRGQQAGLRPIEQALQAGDTPAAERLAHTLKGLAGNIGASALQAAMEKVETAVRDKAPQTTVHSLLAPAADLLTELLSQIQAHLPEPAAPPASIVVDPAQGQVICQQLQALLAYDDPQAMELLRDHAPLLQATLGASYHSIRTAVDDFNFEEALRELTSATTQAKIPL</sequence>
<dbReference type="PROSITE" id="PS50113">
    <property type="entry name" value="PAC"/>
    <property type="match status" value="1"/>
</dbReference>
<keyword evidence="16" id="KW-0131">Cell cycle</keyword>
<dbReference type="SUPFAM" id="SSF55874">
    <property type="entry name" value="ATPase domain of HSP90 chaperone/DNA topoisomerase II/histidine kinase"/>
    <property type="match status" value="1"/>
</dbReference>
<protein>
    <recommendedName>
        <fullName evidence="18">Virulence sensor protein BvgS</fullName>
        <ecNumber evidence="3">2.7.13.3</ecNumber>
    </recommendedName>
</protein>
<dbReference type="InterPro" id="IPR005467">
    <property type="entry name" value="His_kinase_dom"/>
</dbReference>
<dbReference type="SUPFAM" id="SSF55785">
    <property type="entry name" value="PYP-like sensor domain (PAS domain)"/>
    <property type="match status" value="4"/>
</dbReference>
<keyword evidence="4" id="KW-1003">Cell membrane</keyword>
<dbReference type="SMART" id="SM00387">
    <property type="entry name" value="HATPase_c"/>
    <property type="match status" value="1"/>
</dbReference>
<dbReference type="Proteomes" id="UP000190750">
    <property type="component" value="Unassembled WGS sequence"/>
</dbReference>
<dbReference type="PROSITE" id="PS50109">
    <property type="entry name" value="HIS_KIN"/>
    <property type="match status" value="1"/>
</dbReference>
<feature type="domain" description="PAS" evidence="25">
    <location>
        <begin position="493"/>
        <end position="541"/>
    </location>
</feature>
<evidence type="ECO:0000256" key="11">
    <source>
        <dbReference type="ARBA" id="ARBA00022840"/>
    </source>
</evidence>
<dbReference type="PRINTS" id="PR00344">
    <property type="entry name" value="BCTRLSENSOR"/>
</dbReference>
<dbReference type="InterPro" id="IPR036890">
    <property type="entry name" value="HATPase_C_sf"/>
</dbReference>
<evidence type="ECO:0000256" key="4">
    <source>
        <dbReference type="ARBA" id="ARBA00022475"/>
    </source>
</evidence>
<dbReference type="Gene3D" id="3.30.565.10">
    <property type="entry name" value="Histidine kinase-like ATPase, C-terminal domain"/>
    <property type="match status" value="1"/>
</dbReference>
<dbReference type="EC" id="2.7.13.3" evidence="3"/>
<dbReference type="CDD" id="cd17546">
    <property type="entry name" value="REC_hyHK_CKI1_RcsC-like"/>
    <property type="match status" value="2"/>
</dbReference>
<keyword evidence="12 22" id="KW-1133">Transmembrane helix</keyword>
<dbReference type="FunFam" id="3.30.565.10:FF:000010">
    <property type="entry name" value="Sensor histidine kinase RcsC"/>
    <property type="match status" value="1"/>
</dbReference>
<dbReference type="CDD" id="cd00130">
    <property type="entry name" value="PAS"/>
    <property type="match status" value="3"/>
</dbReference>
<evidence type="ECO:0000256" key="9">
    <source>
        <dbReference type="ARBA" id="ARBA00022741"/>
    </source>
</evidence>
<dbReference type="Gene3D" id="1.10.287.130">
    <property type="match status" value="1"/>
</dbReference>
<dbReference type="Pfam" id="PF08447">
    <property type="entry name" value="PAS_3"/>
    <property type="match status" value="1"/>
</dbReference>
<evidence type="ECO:0000256" key="20">
    <source>
        <dbReference type="PROSITE-ProRule" id="PRU00169"/>
    </source>
</evidence>
<evidence type="ECO:0000256" key="14">
    <source>
        <dbReference type="ARBA" id="ARBA00023026"/>
    </source>
</evidence>
<evidence type="ECO:0000256" key="8">
    <source>
        <dbReference type="ARBA" id="ARBA00022729"/>
    </source>
</evidence>
<evidence type="ECO:0000313" key="29">
    <source>
        <dbReference type="Proteomes" id="UP000190750"/>
    </source>
</evidence>
<evidence type="ECO:0000256" key="22">
    <source>
        <dbReference type="SAM" id="Phobius"/>
    </source>
</evidence>
<evidence type="ECO:0000259" key="23">
    <source>
        <dbReference type="PROSITE" id="PS50109"/>
    </source>
</evidence>
<feature type="compositionally biased region" description="Polar residues" evidence="21">
    <location>
        <begin position="1284"/>
        <end position="1293"/>
    </location>
</feature>
<dbReference type="InterPro" id="IPR036641">
    <property type="entry name" value="HPT_dom_sf"/>
</dbReference>
<dbReference type="InterPro" id="IPR013656">
    <property type="entry name" value="PAS_4"/>
</dbReference>
<dbReference type="NCBIfam" id="TIGR00229">
    <property type="entry name" value="sensory_box"/>
    <property type="match status" value="3"/>
</dbReference>
<dbReference type="Pfam" id="PF08448">
    <property type="entry name" value="PAS_4"/>
    <property type="match status" value="1"/>
</dbReference>
<dbReference type="CDD" id="cd00088">
    <property type="entry name" value="HPT"/>
    <property type="match status" value="1"/>
</dbReference>
<evidence type="ECO:0000256" key="21">
    <source>
        <dbReference type="SAM" id="MobiDB-lite"/>
    </source>
</evidence>
<evidence type="ECO:0000313" key="28">
    <source>
        <dbReference type="EMBL" id="OOV06737.1"/>
    </source>
</evidence>
<dbReference type="InterPro" id="IPR004358">
    <property type="entry name" value="Sig_transdc_His_kin-like_C"/>
</dbReference>
<dbReference type="CDD" id="cd00082">
    <property type="entry name" value="HisKA"/>
    <property type="match status" value="1"/>
</dbReference>
<dbReference type="EMBL" id="MTJN01000002">
    <property type="protein sequence ID" value="OOV06737.1"/>
    <property type="molecule type" value="Genomic_DNA"/>
</dbReference>
<keyword evidence="29" id="KW-1185">Reference proteome</keyword>
<dbReference type="InterPro" id="IPR000700">
    <property type="entry name" value="PAS-assoc_C"/>
</dbReference>
<comment type="subcellular location">
    <subcellularLocation>
        <location evidence="2">Cell membrane</location>
        <topology evidence="2">Multi-pass membrane protein</topology>
    </subcellularLocation>
</comment>
<dbReference type="SUPFAM" id="SSF47226">
    <property type="entry name" value="Histidine-containing phosphotransfer domain, HPT domain"/>
    <property type="match status" value="1"/>
</dbReference>
<proteinExistence type="predicted"/>
<evidence type="ECO:0000256" key="17">
    <source>
        <dbReference type="ARBA" id="ARBA00058004"/>
    </source>
</evidence>
<dbReference type="CDD" id="cd16922">
    <property type="entry name" value="HATPase_EvgS-ArcB-TorS-like"/>
    <property type="match status" value="1"/>
</dbReference>
<dbReference type="RefSeq" id="WP_078364559.1">
    <property type="nucleotide sequence ID" value="NZ_MTJN01000002.1"/>
</dbReference>
<dbReference type="InterPro" id="IPR013655">
    <property type="entry name" value="PAS_fold_3"/>
</dbReference>
<dbReference type="InterPro" id="IPR001789">
    <property type="entry name" value="Sig_transdc_resp-reg_receiver"/>
</dbReference>
<evidence type="ECO:0000256" key="3">
    <source>
        <dbReference type="ARBA" id="ARBA00012438"/>
    </source>
</evidence>
<dbReference type="GO" id="GO:0005886">
    <property type="term" value="C:plasma membrane"/>
    <property type="evidence" value="ECO:0007669"/>
    <property type="project" value="UniProtKB-SubCell"/>
</dbReference>
<keyword evidence="6" id="KW-0808">Transferase</keyword>
<dbReference type="Pfam" id="PF00072">
    <property type="entry name" value="Response_reg"/>
    <property type="match status" value="2"/>
</dbReference>
<feature type="domain" description="Response regulatory" evidence="24">
    <location>
        <begin position="1002"/>
        <end position="1123"/>
    </location>
</feature>
<keyword evidence="9" id="KW-0547">Nucleotide-binding</keyword>
<evidence type="ECO:0000256" key="16">
    <source>
        <dbReference type="ARBA" id="ARBA00023306"/>
    </source>
</evidence>
<evidence type="ECO:0000256" key="13">
    <source>
        <dbReference type="ARBA" id="ARBA00023012"/>
    </source>
</evidence>
<evidence type="ECO:0000259" key="27">
    <source>
        <dbReference type="PROSITE" id="PS50894"/>
    </source>
</evidence>
<dbReference type="GO" id="GO:0005524">
    <property type="term" value="F:ATP binding"/>
    <property type="evidence" value="ECO:0007669"/>
    <property type="project" value="UniProtKB-KW"/>
</dbReference>
<dbReference type="InterPro" id="IPR036097">
    <property type="entry name" value="HisK_dim/P_sf"/>
</dbReference>
<dbReference type="SMART" id="SM00091">
    <property type="entry name" value="PAS"/>
    <property type="match status" value="4"/>
</dbReference>
<gene>
    <name evidence="28" type="ORF">RF819_08380</name>
</gene>
<evidence type="ECO:0000256" key="5">
    <source>
        <dbReference type="ARBA" id="ARBA00022553"/>
    </source>
</evidence>
<dbReference type="Pfam" id="PF00512">
    <property type="entry name" value="HisKA"/>
    <property type="match status" value="1"/>
</dbReference>
<dbReference type="InterPro" id="IPR008207">
    <property type="entry name" value="Sig_transdc_His_kin_Hpt_dom"/>
</dbReference>
<dbReference type="SMART" id="SM00388">
    <property type="entry name" value="HisKA"/>
    <property type="match status" value="1"/>
</dbReference>
<dbReference type="Pfam" id="PF01627">
    <property type="entry name" value="Hpt"/>
    <property type="match status" value="1"/>
</dbReference>
<feature type="modified residue" description="Phosphohistidine" evidence="19">
    <location>
        <position position="1358"/>
    </location>
</feature>
<dbReference type="SMART" id="SM00448">
    <property type="entry name" value="REC"/>
    <property type="match status" value="2"/>
</dbReference>
<name>A0A1T1ARP8_RHOFE</name>
<keyword evidence="11" id="KW-0067">ATP-binding</keyword>
<feature type="domain" description="HPt" evidence="27">
    <location>
        <begin position="1319"/>
        <end position="1410"/>
    </location>
</feature>
<dbReference type="Gene3D" id="3.30.450.20">
    <property type="entry name" value="PAS domain"/>
    <property type="match status" value="4"/>
</dbReference>
<keyword evidence="13" id="KW-0902">Two-component regulatory system</keyword>
<dbReference type="SMART" id="SM00073">
    <property type="entry name" value="HPT"/>
    <property type="match status" value="1"/>
</dbReference>
<dbReference type="Pfam" id="PF13426">
    <property type="entry name" value="PAS_9"/>
    <property type="match status" value="2"/>
</dbReference>
<dbReference type="PROSITE" id="PS50894">
    <property type="entry name" value="HPT"/>
    <property type="match status" value="1"/>
</dbReference>
<dbReference type="InterPro" id="IPR035965">
    <property type="entry name" value="PAS-like_dom_sf"/>
</dbReference>
<dbReference type="PROSITE" id="PS50112">
    <property type="entry name" value="PAS"/>
    <property type="match status" value="1"/>
</dbReference>
<feature type="transmembrane region" description="Helical" evidence="22">
    <location>
        <begin position="181"/>
        <end position="201"/>
    </location>
</feature>
<comment type="function">
    <text evidence="17">Member of the two-component regulatory system BvgS/BvgA. Phosphorylates BvgA via a four-step phosphorelay in response to environmental signals.</text>
</comment>
<comment type="catalytic activity">
    <reaction evidence="1">
        <text>ATP + protein L-histidine = ADP + protein N-phospho-L-histidine.</text>
        <dbReference type="EC" id="2.7.13.3"/>
    </reaction>
</comment>
<evidence type="ECO:0000256" key="1">
    <source>
        <dbReference type="ARBA" id="ARBA00000085"/>
    </source>
</evidence>
<keyword evidence="10" id="KW-0418">Kinase</keyword>
<dbReference type="FunFam" id="1.10.287.130:FF:000038">
    <property type="entry name" value="Sensory transduction histidine kinase"/>
    <property type="match status" value="1"/>
</dbReference>
<evidence type="ECO:0000256" key="19">
    <source>
        <dbReference type="PROSITE-ProRule" id="PRU00110"/>
    </source>
</evidence>
<feature type="modified residue" description="4-aspartylphosphate" evidence="20">
    <location>
        <position position="1207"/>
    </location>
</feature>
<dbReference type="InterPro" id="IPR011006">
    <property type="entry name" value="CheY-like_superfamily"/>
</dbReference>
<feature type="domain" description="Histidine kinase" evidence="23">
    <location>
        <begin position="763"/>
        <end position="984"/>
    </location>
</feature>
<feature type="region of interest" description="Disordered" evidence="21">
    <location>
        <begin position="1284"/>
        <end position="1303"/>
    </location>
</feature>
<evidence type="ECO:0000256" key="10">
    <source>
        <dbReference type="ARBA" id="ARBA00022777"/>
    </source>
</evidence>
<dbReference type="InterPro" id="IPR003661">
    <property type="entry name" value="HisK_dim/P_dom"/>
</dbReference>
<evidence type="ECO:0000256" key="15">
    <source>
        <dbReference type="ARBA" id="ARBA00023136"/>
    </source>
</evidence>
<dbReference type="Pfam" id="PF02518">
    <property type="entry name" value="HATPase_c"/>
    <property type="match status" value="1"/>
</dbReference>
<dbReference type="GO" id="GO:0000155">
    <property type="term" value="F:phosphorelay sensor kinase activity"/>
    <property type="evidence" value="ECO:0007669"/>
    <property type="project" value="InterPro"/>
</dbReference>
<evidence type="ECO:0000256" key="12">
    <source>
        <dbReference type="ARBA" id="ARBA00022989"/>
    </source>
</evidence>
<comment type="caution">
    <text evidence="28">The sequence shown here is derived from an EMBL/GenBank/DDBJ whole genome shotgun (WGS) entry which is preliminary data.</text>
</comment>
<keyword evidence="7 22" id="KW-0812">Transmembrane</keyword>
<dbReference type="Gene3D" id="3.40.50.2300">
    <property type="match status" value="2"/>
</dbReference>
<keyword evidence="14" id="KW-0843">Virulence</keyword>